<dbReference type="GO" id="GO:1990519">
    <property type="term" value="P:pyrimidine nucleotide import into mitochondrion"/>
    <property type="evidence" value="ECO:0007669"/>
    <property type="project" value="TreeGrafter"/>
</dbReference>
<dbReference type="InterPro" id="IPR018108">
    <property type="entry name" value="MCP_transmembrane"/>
</dbReference>
<keyword evidence="6" id="KW-1133">Transmembrane helix</keyword>
<feature type="repeat" description="Solcar" evidence="9">
    <location>
        <begin position="80"/>
        <end position="172"/>
    </location>
</feature>
<keyword evidence="8 9" id="KW-0472">Membrane</keyword>
<dbReference type="SUPFAM" id="SSF103506">
    <property type="entry name" value="Mitochondrial carrier"/>
    <property type="match status" value="1"/>
</dbReference>
<evidence type="ECO:0000313" key="11">
    <source>
        <dbReference type="EMBL" id="KAK7694122.1"/>
    </source>
</evidence>
<dbReference type="GO" id="GO:0005743">
    <property type="term" value="C:mitochondrial inner membrane"/>
    <property type="evidence" value="ECO:0007669"/>
    <property type="project" value="UniProtKB-SubCell"/>
</dbReference>
<organism evidence="11 12">
    <name type="scientific">Cerrena zonata</name>
    <dbReference type="NCBI Taxonomy" id="2478898"/>
    <lineage>
        <taxon>Eukaryota</taxon>
        <taxon>Fungi</taxon>
        <taxon>Dikarya</taxon>
        <taxon>Basidiomycota</taxon>
        <taxon>Agaricomycotina</taxon>
        <taxon>Agaricomycetes</taxon>
        <taxon>Polyporales</taxon>
        <taxon>Cerrenaceae</taxon>
        <taxon>Cerrena</taxon>
    </lineage>
</organism>
<evidence type="ECO:0000256" key="10">
    <source>
        <dbReference type="RuleBase" id="RU000488"/>
    </source>
</evidence>
<comment type="caution">
    <text evidence="11">The sequence shown here is derived from an EMBL/GenBank/DDBJ whole genome shotgun (WGS) entry which is preliminary data.</text>
</comment>
<evidence type="ECO:0000256" key="9">
    <source>
        <dbReference type="PROSITE-ProRule" id="PRU00282"/>
    </source>
</evidence>
<dbReference type="PROSITE" id="PS50920">
    <property type="entry name" value="SOLCAR"/>
    <property type="match status" value="3"/>
</dbReference>
<dbReference type="Proteomes" id="UP001385951">
    <property type="component" value="Unassembled WGS sequence"/>
</dbReference>
<dbReference type="Gene3D" id="1.50.40.10">
    <property type="entry name" value="Mitochondrial carrier domain"/>
    <property type="match status" value="1"/>
</dbReference>
<dbReference type="PANTHER" id="PTHR45829:SF4">
    <property type="entry name" value="MITOCHONDRIAL CARRIER PROTEIN RIM2"/>
    <property type="match status" value="1"/>
</dbReference>
<evidence type="ECO:0000313" key="12">
    <source>
        <dbReference type="Proteomes" id="UP001385951"/>
    </source>
</evidence>
<proteinExistence type="inferred from homology"/>
<dbReference type="Pfam" id="PF00153">
    <property type="entry name" value="Mito_carr"/>
    <property type="match status" value="3"/>
</dbReference>
<sequence>MSSRHLPLQPVPARFLGVWSRHVLRTTSVMHNIYHAEGWRGLFRGLGPSLSGVVPSMALKFYVYGNCKRLGAETLGCAEDSTLVHAQAAVAASVTVSTVMNPVFLVKTRLQLDVRTEGAGVTARWHANSFDCVWKILQQEGVPGLYRGLGASYLGTVETVFHLVLYEQLKQLFRPISTGHKQDDATWGHAVRSWIGTSGAAGSAKLAAVLVTYPHEVLRTRLRQAPIENGIRKYVGLVQCFRLVRAEEGLAGLYGGMTAHLMRSVPSAIITFGVYECALNLLGYGC</sequence>
<keyword evidence="12" id="KW-1185">Reference proteome</keyword>
<feature type="repeat" description="Solcar" evidence="9">
    <location>
        <begin position="192"/>
        <end position="281"/>
    </location>
</feature>
<feature type="repeat" description="Solcar" evidence="9">
    <location>
        <begin position="1"/>
        <end position="70"/>
    </location>
</feature>
<keyword evidence="7" id="KW-0496">Mitochondrion</keyword>
<evidence type="ECO:0000256" key="7">
    <source>
        <dbReference type="ARBA" id="ARBA00023128"/>
    </source>
</evidence>
<name>A0AAW0GVK1_9APHY</name>
<dbReference type="InterPro" id="IPR049562">
    <property type="entry name" value="SLC25A33/36-like"/>
</dbReference>
<dbReference type="PANTHER" id="PTHR45829">
    <property type="entry name" value="MITOCHONDRIAL CARRIER PROTEIN RIM2"/>
    <property type="match status" value="1"/>
</dbReference>
<evidence type="ECO:0000256" key="5">
    <source>
        <dbReference type="ARBA" id="ARBA00022792"/>
    </source>
</evidence>
<keyword evidence="3 9" id="KW-0812">Transmembrane</keyword>
<dbReference type="AlphaFoldDB" id="A0AAW0GVK1"/>
<evidence type="ECO:0000256" key="1">
    <source>
        <dbReference type="ARBA" id="ARBA00004448"/>
    </source>
</evidence>
<comment type="subcellular location">
    <subcellularLocation>
        <location evidence="1">Mitochondrion inner membrane</location>
        <topology evidence="1">Multi-pass membrane protein</topology>
    </subcellularLocation>
</comment>
<reference evidence="11 12" key="1">
    <citation type="submission" date="2022-09" db="EMBL/GenBank/DDBJ databases">
        <authorList>
            <person name="Palmer J.M."/>
        </authorList>
    </citation>
    <scope>NUCLEOTIDE SEQUENCE [LARGE SCALE GENOMIC DNA]</scope>
    <source>
        <strain evidence="11 12">DSM 7382</strain>
    </source>
</reference>
<dbReference type="EMBL" id="JASBNA010000003">
    <property type="protein sequence ID" value="KAK7694122.1"/>
    <property type="molecule type" value="Genomic_DNA"/>
</dbReference>
<evidence type="ECO:0000256" key="2">
    <source>
        <dbReference type="ARBA" id="ARBA00022448"/>
    </source>
</evidence>
<keyword evidence="5" id="KW-0999">Mitochondrion inner membrane</keyword>
<dbReference type="GO" id="GO:0015218">
    <property type="term" value="F:pyrimidine nucleotide transmembrane transporter activity"/>
    <property type="evidence" value="ECO:0007669"/>
    <property type="project" value="InterPro"/>
</dbReference>
<comment type="similarity">
    <text evidence="10">Belongs to the mitochondrial carrier (TC 2.A.29) family.</text>
</comment>
<evidence type="ECO:0000256" key="8">
    <source>
        <dbReference type="ARBA" id="ARBA00023136"/>
    </source>
</evidence>
<accession>A0AAW0GVK1</accession>
<keyword evidence="2 10" id="KW-0813">Transport</keyword>
<evidence type="ECO:0000256" key="6">
    <source>
        <dbReference type="ARBA" id="ARBA00022989"/>
    </source>
</evidence>
<dbReference type="InterPro" id="IPR023395">
    <property type="entry name" value="MCP_dom_sf"/>
</dbReference>
<keyword evidence="4" id="KW-0677">Repeat</keyword>
<protein>
    <recommendedName>
        <fullName evidence="13">Mitochondrial carrier protein</fullName>
    </recommendedName>
</protein>
<gene>
    <name evidence="11" type="ORF">QCA50_003698</name>
</gene>
<evidence type="ECO:0000256" key="3">
    <source>
        <dbReference type="ARBA" id="ARBA00022692"/>
    </source>
</evidence>
<evidence type="ECO:0008006" key="13">
    <source>
        <dbReference type="Google" id="ProtNLM"/>
    </source>
</evidence>
<evidence type="ECO:0000256" key="4">
    <source>
        <dbReference type="ARBA" id="ARBA00022737"/>
    </source>
</evidence>